<evidence type="ECO:0000256" key="1">
    <source>
        <dbReference type="SAM" id="MobiDB-lite"/>
    </source>
</evidence>
<dbReference type="Proteomes" id="UP001295469">
    <property type="component" value="Chromosome C02"/>
</dbReference>
<feature type="region of interest" description="Disordered" evidence="1">
    <location>
        <begin position="175"/>
        <end position="195"/>
    </location>
</feature>
<evidence type="ECO:0000313" key="2">
    <source>
        <dbReference type="EMBL" id="CAF1878150.1"/>
    </source>
</evidence>
<accession>A0A816JYV4</accession>
<name>A0A816JYV4_BRANA</name>
<feature type="compositionally biased region" description="Polar residues" evidence="1">
    <location>
        <begin position="53"/>
        <end position="75"/>
    </location>
</feature>
<feature type="region of interest" description="Disordered" evidence="1">
    <location>
        <begin position="1"/>
        <end position="35"/>
    </location>
</feature>
<feature type="region of interest" description="Disordered" evidence="1">
    <location>
        <begin position="53"/>
        <end position="103"/>
    </location>
</feature>
<gene>
    <name evidence="2" type="ORF">DARMORV10_C02P01000.1</name>
</gene>
<sequence>MKRKHPTPTRADYRKRSQTQYKQKPVSDKTRDVPLSTVFPRLLNDIRSNFASSRATQSNASQVTFEKQHTPNHTFSETKTRDTTRNSGTSKNVVTEHELPNDDQENEAFQATMDEYSDLEFECSSQEQCDTDTSDDEQPSIDLEPVKDNQSDRVNFLAALFKKNFSEPKAKVKPVSPKEDVTFPTIPPKGVQRPNGRDVKSVIGLRFEPGGGQYSCTSFTTKLRALGYLYSIYRYDK</sequence>
<feature type="region of interest" description="Disordered" evidence="1">
    <location>
        <begin position="120"/>
        <end position="143"/>
    </location>
</feature>
<proteinExistence type="predicted"/>
<dbReference type="AlphaFoldDB" id="A0A816JYV4"/>
<dbReference type="EMBL" id="HG994366">
    <property type="protein sequence ID" value="CAF1878150.1"/>
    <property type="molecule type" value="Genomic_DNA"/>
</dbReference>
<reference evidence="2" key="1">
    <citation type="submission" date="2021-01" db="EMBL/GenBank/DDBJ databases">
        <authorList>
            <consortium name="Genoscope - CEA"/>
            <person name="William W."/>
        </authorList>
    </citation>
    <scope>NUCLEOTIDE SEQUENCE</scope>
</reference>
<organism evidence="2">
    <name type="scientific">Brassica napus</name>
    <name type="common">Rape</name>
    <dbReference type="NCBI Taxonomy" id="3708"/>
    <lineage>
        <taxon>Eukaryota</taxon>
        <taxon>Viridiplantae</taxon>
        <taxon>Streptophyta</taxon>
        <taxon>Embryophyta</taxon>
        <taxon>Tracheophyta</taxon>
        <taxon>Spermatophyta</taxon>
        <taxon>Magnoliopsida</taxon>
        <taxon>eudicotyledons</taxon>
        <taxon>Gunneridae</taxon>
        <taxon>Pentapetalae</taxon>
        <taxon>rosids</taxon>
        <taxon>malvids</taxon>
        <taxon>Brassicales</taxon>
        <taxon>Brassicaceae</taxon>
        <taxon>Brassiceae</taxon>
        <taxon>Brassica</taxon>
    </lineage>
</organism>
<protein>
    <submittedName>
        <fullName evidence="2">(rape) hypothetical protein</fullName>
    </submittedName>
</protein>
<feature type="compositionally biased region" description="Acidic residues" evidence="1">
    <location>
        <begin position="129"/>
        <end position="139"/>
    </location>
</feature>